<feature type="region of interest" description="Disordered" evidence="4">
    <location>
        <begin position="507"/>
        <end position="567"/>
    </location>
</feature>
<comment type="caution">
    <text evidence="5">The sequence shown here is derived from an EMBL/GenBank/DDBJ whole genome shotgun (WGS) entry which is preliminary data.</text>
</comment>
<dbReference type="PANTHER" id="PTHR24112">
    <property type="entry name" value="LEUCINE-RICH REPEAT, ISOFORM F-RELATED"/>
    <property type="match status" value="1"/>
</dbReference>
<dbReference type="InterPro" id="IPR051279">
    <property type="entry name" value="PP1-Reg/Actin-Interact_Protein"/>
</dbReference>
<keyword evidence="1" id="KW-0433">Leucine-rich repeat</keyword>
<evidence type="ECO:0000256" key="3">
    <source>
        <dbReference type="ARBA" id="ARBA00038315"/>
    </source>
</evidence>
<feature type="compositionally biased region" description="Low complexity" evidence="4">
    <location>
        <begin position="673"/>
        <end position="699"/>
    </location>
</feature>
<feature type="region of interest" description="Disordered" evidence="4">
    <location>
        <begin position="864"/>
        <end position="939"/>
    </location>
</feature>
<dbReference type="InterPro" id="IPR001611">
    <property type="entry name" value="Leu-rich_rpt"/>
</dbReference>
<accession>A0AAE1H1L5</accession>
<organism evidence="5 6">
    <name type="scientific">Frankliniella fusca</name>
    <dbReference type="NCBI Taxonomy" id="407009"/>
    <lineage>
        <taxon>Eukaryota</taxon>
        <taxon>Metazoa</taxon>
        <taxon>Ecdysozoa</taxon>
        <taxon>Arthropoda</taxon>
        <taxon>Hexapoda</taxon>
        <taxon>Insecta</taxon>
        <taxon>Pterygota</taxon>
        <taxon>Neoptera</taxon>
        <taxon>Paraneoptera</taxon>
        <taxon>Thysanoptera</taxon>
        <taxon>Terebrantia</taxon>
        <taxon>Thripoidea</taxon>
        <taxon>Thripidae</taxon>
        <taxon>Frankliniella</taxon>
    </lineage>
</organism>
<feature type="compositionally biased region" description="Acidic residues" evidence="4">
    <location>
        <begin position="450"/>
        <end position="462"/>
    </location>
</feature>
<comment type="similarity">
    <text evidence="3">Belongs to the PPP1R37 family.</text>
</comment>
<evidence type="ECO:0000313" key="6">
    <source>
        <dbReference type="Proteomes" id="UP001219518"/>
    </source>
</evidence>
<feature type="compositionally biased region" description="Pro residues" evidence="4">
    <location>
        <begin position="517"/>
        <end position="537"/>
    </location>
</feature>
<reference evidence="5" key="2">
    <citation type="journal article" date="2023" name="BMC Genomics">
        <title>Pest status, molecular evolution, and epigenetic factors derived from the genome assembly of Frankliniella fusca, a thysanopteran phytovirus vector.</title>
        <authorList>
            <person name="Catto M.A."/>
            <person name="Labadie P.E."/>
            <person name="Jacobson A.L."/>
            <person name="Kennedy G.G."/>
            <person name="Srinivasan R."/>
            <person name="Hunt B.G."/>
        </authorList>
    </citation>
    <scope>NUCLEOTIDE SEQUENCE</scope>
    <source>
        <strain evidence="5">PL_HMW_Pooled</strain>
    </source>
</reference>
<proteinExistence type="inferred from homology"/>
<feature type="compositionally biased region" description="Low complexity" evidence="4">
    <location>
        <begin position="753"/>
        <end position="778"/>
    </location>
</feature>
<dbReference type="Proteomes" id="UP001219518">
    <property type="component" value="Unassembled WGS sequence"/>
</dbReference>
<dbReference type="SUPFAM" id="SSF52047">
    <property type="entry name" value="RNI-like"/>
    <property type="match status" value="1"/>
</dbReference>
<protein>
    <submittedName>
        <fullName evidence="5">Protein phosphatase 1 regulatory subunit 37</fullName>
    </submittedName>
</protein>
<sequence>MSSAIQEASSLTRGCLYRPQSERRNTLSKQVSFPEDDSRLVTGYMEAPNPWEYADNVDRGKIISNYSESCVKHGHRPSGAVLKQLEAMDFNGERCSLLDLKGEPLDSIRGESLEEILKRIQFVTLSLEDTSLDDEGAVAIFDMIEYYESANHLNISGNQNISSRGWQACSRMIKKTQCLEQLEACNVNLNEQIMPILSRSLRITTHLQVLKLENCKLSGRPITILVGSLKLNTGLRELYIADNDLGVTDALQLAALLRSNTCLQLLDVSNNNIQDDGAGHIVDGLIEQPMSGCGLSILVLWNNRLTRNSSSHFARALSKSRSLEMLNIGHNVLSSDVLHSMKDSLQQNRTLLRLGMQSTHLTCEGAIVLAEVIEDNPVIQRIDLRDNSILMAGLMALALSMKSNKNVTQLDLDDVPKRRPPDLSLSEYRQWVTEIRSYCSRNEQIPRLEVEDEEEEDVSEVSDSDRPDRRIRLSSINSRKISLTCQTLLRSVAQENCNVTAGLLAEPRRQGRLRSPAPSPVPSPVSSPMPSPAPSPGPARNRFRVSQVSESDSMSPSPSASPSTSPTCFFPSGSSRFRVTVVEPTSPVVAANSVTLGFSCNQDQSALNDNGTVTPDTDSEVRNILSSASSTVSEGIQIQSNSGCASSQIVQQGQQYSQQNCPLQVPLETQLPQPQVQQLPQQHLQPQTQPPSQTQPQPQARSRKISWVQMGISSVTSNLTDENKVPSSLERLLGLFQNPGSLFNKSPSPQPPTSVSQGSPRRSPQASPQQQRAAHPQAGENGLIQVQKSSSSSSATAPEIGPNERRPAGNRGNSSCSSRPLAVIGLSGDADSVKGGRDLLNNNEQSNIAVGKLGTLNDDVATPKDENLNINLSDGEGGSGDDSAISERAPTSNAGESSTHPIAPDHISSGVTDNPLHSVDVESGVKTPSTNPAKMDGSF</sequence>
<evidence type="ECO:0000313" key="5">
    <source>
        <dbReference type="EMBL" id="KAK3911940.1"/>
    </source>
</evidence>
<dbReference type="SMART" id="SM00368">
    <property type="entry name" value="LRR_RI"/>
    <property type="match status" value="7"/>
</dbReference>
<dbReference type="AlphaFoldDB" id="A0AAE1H1L5"/>
<keyword evidence="2" id="KW-0677">Repeat</keyword>
<dbReference type="Gene3D" id="3.80.10.10">
    <property type="entry name" value="Ribonuclease Inhibitor"/>
    <property type="match status" value="1"/>
</dbReference>
<feature type="compositionally biased region" description="Polar residues" evidence="4">
    <location>
        <begin position="889"/>
        <end position="900"/>
    </location>
</feature>
<feature type="region of interest" description="Disordered" evidence="4">
    <location>
        <begin position="740"/>
        <end position="820"/>
    </location>
</feature>
<name>A0AAE1H1L5_9NEOP</name>
<feature type="region of interest" description="Disordered" evidence="4">
    <location>
        <begin position="447"/>
        <end position="469"/>
    </location>
</feature>
<dbReference type="CDD" id="cd00116">
    <property type="entry name" value="LRR_RI"/>
    <property type="match status" value="1"/>
</dbReference>
<gene>
    <name evidence="5" type="ORF">KUF71_021509</name>
</gene>
<dbReference type="EMBL" id="JAHWGI010000289">
    <property type="protein sequence ID" value="KAK3911940.1"/>
    <property type="molecule type" value="Genomic_DNA"/>
</dbReference>
<evidence type="ECO:0000256" key="1">
    <source>
        <dbReference type="ARBA" id="ARBA00022614"/>
    </source>
</evidence>
<dbReference type="PANTHER" id="PTHR24112:SF9">
    <property type="entry name" value="PROTEIN PHOSPHATASE 1 REGULATORY SUBUNIT 37"/>
    <property type="match status" value="1"/>
</dbReference>
<keyword evidence="6" id="KW-1185">Reference proteome</keyword>
<evidence type="ECO:0000256" key="2">
    <source>
        <dbReference type="ARBA" id="ARBA00022737"/>
    </source>
</evidence>
<dbReference type="Pfam" id="PF13516">
    <property type="entry name" value="LRR_6"/>
    <property type="match status" value="1"/>
</dbReference>
<reference evidence="5" key="1">
    <citation type="submission" date="2021-07" db="EMBL/GenBank/DDBJ databases">
        <authorList>
            <person name="Catto M.A."/>
            <person name="Jacobson A."/>
            <person name="Kennedy G."/>
            <person name="Labadie P."/>
            <person name="Hunt B.G."/>
            <person name="Srinivasan R."/>
        </authorList>
    </citation>
    <scope>NUCLEOTIDE SEQUENCE</scope>
    <source>
        <strain evidence="5">PL_HMW_Pooled</strain>
        <tissue evidence="5">Head</tissue>
    </source>
</reference>
<feature type="compositionally biased region" description="Low complexity" evidence="4">
    <location>
        <begin position="546"/>
        <end position="567"/>
    </location>
</feature>
<dbReference type="InterPro" id="IPR032675">
    <property type="entry name" value="LRR_dom_sf"/>
</dbReference>
<feature type="region of interest" description="Disordered" evidence="4">
    <location>
        <begin position="673"/>
        <end position="704"/>
    </location>
</feature>
<evidence type="ECO:0000256" key="4">
    <source>
        <dbReference type="SAM" id="MobiDB-lite"/>
    </source>
</evidence>